<accession>A0A9P9IM72</accession>
<dbReference type="CDD" id="cd12148">
    <property type="entry name" value="fungal_TF_MHR"/>
    <property type="match status" value="1"/>
</dbReference>
<dbReference type="PANTHER" id="PTHR46910:SF37">
    <property type="entry name" value="ZN(II)2CYS6 TRANSCRIPTION FACTOR (EUROFUNG)"/>
    <property type="match status" value="1"/>
</dbReference>
<reference evidence="8" key="1">
    <citation type="journal article" date="2021" name="Nat. Commun.">
        <title>Genetic determinants of endophytism in the Arabidopsis root mycobiome.</title>
        <authorList>
            <person name="Mesny F."/>
            <person name="Miyauchi S."/>
            <person name="Thiergart T."/>
            <person name="Pickel B."/>
            <person name="Atanasova L."/>
            <person name="Karlsson M."/>
            <person name="Huettel B."/>
            <person name="Barry K.W."/>
            <person name="Haridas S."/>
            <person name="Chen C."/>
            <person name="Bauer D."/>
            <person name="Andreopoulos W."/>
            <person name="Pangilinan J."/>
            <person name="LaButti K."/>
            <person name="Riley R."/>
            <person name="Lipzen A."/>
            <person name="Clum A."/>
            <person name="Drula E."/>
            <person name="Henrissat B."/>
            <person name="Kohler A."/>
            <person name="Grigoriev I.V."/>
            <person name="Martin F.M."/>
            <person name="Hacquard S."/>
        </authorList>
    </citation>
    <scope>NUCLEOTIDE SEQUENCE</scope>
    <source>
        <strain evidence="8">MPI-CAGE-AT-0147</strain>
    </source>
</reference>
<dbReference type="GO" id="GO:0005634">
    <property type="term" value="C:nucleus"/>
    <property type="evidence" value="ECO:0007669"/>
    <property type="project" value="UniProtKB-SubCell"/>
</dbReference>
<keyword evidence="3" id="KW-0805">Transcription regulation</keyword>
<keyword evidence="9" id="KW-1185">Reference proteome</keyword>
<keyword evidence="4" id="KW-0238">DNA-binding</keyword>
<dbReference type="Pfam" id="PF00172">
    <property type="entry name" value="Zn_clus"/>
    <property type="match status" value="1"/>
</dbReference>
<keyword evidence="5" id="KW-0804">Transcription</keyword>
<dbReference type="Pfam" id="PF04082">
    <property type="entry name" value="Fungal_trans"/>
    <property type="match status" value="1"/>
</dbReference>
<dbReference type="CDD" id="cd00067">
    <property type="entry name" value="GAL4"/>
    <property type="match status" value="1"/>
</dbReference>
<evidence type="ECO:0000313" key="8">
    <source>
        <dbReference type="EMBL" id="KAH7124339.1"/>
    </source>
</evidence>
<dbReference type="AlphaFoldDB" id="A0A9P9IM72"/>
<dbReference type="PROSITE" id="PS50048">
    <property type="entry name" value="ZN2_CY6_FUNGAL_2"/>
    <property type="match status" value="1"/>
</dbReference>
<comment type="subcellular location">
    <subcellularLocation>
        <location evidence="1">Nucleus</location>
    </subcellularLocation>
</comment>
<comment type="caution">
    <text evidence="8">The sequence shown here is derived from an EMBL/GenBank/DDBJ whole genome shotgun (WGS) entry which is preliminary data.</text>
</comment>
<dbReference type="Proteomes" id="UP000738349">
    <property type="component" value="Unassembled WGS sequence"/>
</dbReference>
<keyword evidence="6" id="KW-0539">Nucleus</keyword>
<dbReference type="InterPro" id="IPR007219">
    <property type="entry name" value="XnlR_reg_dom"/>
</dbReference>
<gene>
    <name evidence="8" type="ORF">EDB81DRAFT_872478</name>
</gene>
<dbReference type="SMART" id="SM00906">
    <property type="entry name" value="Fungal_trans"/>
    <property type="match status" value="1"/>
</dbReference>
<organism evidence="8 9">
    <name type="scientific">Dactylonectria macrodidyma</name>
    <dbReference type="NCBI Taxonomy" id="307937"/>
    <lineage>
        <taxon>Eukaryota</taxon>
        <taxon>Fungi</taxon>
        <taxon>Dikarya</taxon>
        <taxon>Ascomycota</taxon>
        <taxon>Pezizomycotina</taxon>
        <taxon>Sordariomycetes</taxon>
        <taxon>Hypocreomycetidae</taxon>
        <taxon>Hypocreales</taxon>
        <taxon>Nectriaceae</taxon>
        <taxon>Dactylonectria</taxon>
    </lineage>
</organism>
<evidence type="ECO:0000256" key="3">
    <source>
        <dbReference type="ARBA" id="ARBA00023015"/>
    </source>
</evidence>
<evidence type="ECO:0000256" key="4">
    <source>
        <dbReference type="ARBA" id="ARBA00023125"/>
    </source>
</evidence>
<proteinExistence type="predicted"/>
<evidence type="ECO:0000256" key="2">
    <source>
        <dbReference type="ARBA" id="ARBA00022723"/>
    </source>
</evidence>
<evidence type="ECO:0000259" key="7">
    <source>
        <dbReference type="PROSITE" id="PS50048"/>
    </source>
</evidence>
<dbReference type="Gene3D" id="4.10.240.10">
    <property type="entry name" value="Zn(2)-C6 fungal-type DNA-binding domain"/>
    <property type="match status" value="1"/>
</dbReference>
<dbReference type="GO" id="GO:0003677">
    <property type="term" value="F:DNA binding"/>
    <property type="evidence" value="ECO:0007669"/>
    <property type="project" value="UniProtKB-KW"/>
</dbReference>
<evidence type="ECO:0000256" key="6">
    <source>
        <dbReference type="ARBA" id="ARBA00023242"/>
    </source>
</evidence>
<dbReference type="GO" id="GO:0000981">
    <property type="term" value="F:DNA-binding transcription factor activity, RNA polymerase II-specific"/>
    <property type="evidence" value="ECO:0007669"/>
    <property type="project" value="InterPro"/>
</dbReference>
<evidence type="ECO:0000313" key="9">
    <source>
        <dbReference type="Proteomes" id="UP000738349"/>
    </source>
</evidence>
<dbReference type="InterPro" id="IPR036864">
    <property type="entry name" value="Zn2-C6_fun-type_DNA-bd_sf"/>
</dbReference>
<dbReference type="InterPro" id="IPR001138">
    <property type="entry name" value="Zn2Cys6_DnaBD"/>
</dbReference>
<dbReference type="SUPFAM" id="SSF57701">
    <property type="entry name" value="Zn2/Cys6 DNA-binding domain"/>
    <property type="match status" value="1"/>
</dbReference>
<protein>
    <recommendedName>
        <fullName evidence="7">Zn(2)-C6 fungal-type domain-containing protein</fullName>
    </recommendedName>
</protein>
<dbReference type="GO" id="GO:0006351">
    <property type="term" value="P:DNA-templated transcription"/>
    <property type="evidence" value="ECO:0007669"/>
    <property type="project" value="InterPro"/>
</dbReference>
<dbReference type="PANTHER" id="PTHR46910">
    <property type="entry name" value="TRANSCRIPTION FACTOR PDR1"/>
    <property type="match status" value="1"/>
</dbReference>
<keyword evidence="2" id="KW-0479">Metal-binding</keyword>
<name>A0A9P9IM72_9HYPO</name>
<sequence>MQKPACDACYKRKIQCHQIKPDAPCDWCHHHNLACTVNRVRGRRQQPKARSKFSVKQSLSWQLEHIEGALIHVFAARKSPIRATVPSITTVSAFSSANSNSQADGFGPPCQHFAGHGLAHPPLLLMPSDCLDTYIPSGQVTSDEGIVGDIPYGYGLAILSEKSQRWVSSKTGETVSFHKFRLVLQPPRDYSLPLSSLEFHGSLGHLYDLPGREFVKDALGTYFRSSIRLIFPLIDPILFDETMTLAYDPWHGQLSADRICAKACVLAFASVMKYFGETGENPYSLDSNTYAAKAFHMLSDMLDFPSVVLLQALVMLHIHQTFSGCLKSAIQLHSIASRLVLKLGGHLYTKSVSHNNEQTPIDRINYQLRMLFWQCYIFDKHITFRTGQPPLMPDDRCDLTPPHHQFNDPSFLRGMDNVSLLPIRVGESTPYFTSDLSLSHLKAKTYRLLYSAQAQSKSGAELLRAIRELDAELENWRMSIPSDFRPALSIPKEANVQLPEMSSPPSMRHISLQLEYHHIIITIHRASERCQSFQSETSLECQWNPGIQSCNNLSLEASRSILIYLRATLHKVAGEAFWLITFYPKVAIMVLFLNILTIPLLPQARSDLELIRSAAAIIRNIPVHNLSQDESSYLQAVDDLVAELIHLTNCAILKGSLETQQTPSENGNSVMGTV</sequence>
<dbReference type="GO" id="GO:0008270">
    <property type="term" value="F:zinc ion binding"/>
    <property type="evidence" value="ECO:0007669"/>
    <property type="project" value="InterPro"/>
</dbReference>
<feature type="domain" description="Zn(2)-C6 fungal-type" evidence="7">
    <location>
        <begin position="5"/>
        <end position="37"/>
    </location>
</feature>
<evidence type="ECO:0000256" key="5">
    <source>
        <dbReference type="ARBA" id="ARBA00023163"/>
    </source>
</evidence>
<dbReference type="EMBL" id="JAGMUV010000022">
    <property type="protein sequence ID" value="KAH7124339.1"/>
    <property type="molecule type" value="Genomic_DNA"/>
</dbReference>
<evidence type="ECO:0000256" key="1">
    <source>
        <dbReference type="ARBA" id="ARBA00004123"/>
    </source>
</evidence>
<dbReference type="OrthoDB" id="4116913at2759"/>
<dbReference type="InterPro" id="IPR050987">
    <property type="entry name" value="AtrR-like"/>
</dbReference>